<dbReference type="InterPro" id="IPR025875">
    <property type="entry name" value="Leu-rich_rpt_4"/>
</dbReference>
<dbReference type="InterPro" id="IPR003591">
    <property type="entry name" value="Leu-rich_rpt_typical-subtyp"/>
</dbReference>
<evidence type="ECO:0000256" key="2">
    <source>
        <dbReference type="ARBA" id="ARBA00022737"/>
    </source>
</evidence>
<dbReference type="Pfam" id="PF12799">
    <property type="entry name" value="LRR_4"/>
    <property type="match status" value="2"/>
</dbReference>
<dbReference type="EMBL" id="VTPC01000010">
    <property type="protein sequence ID" value="KAF2906149.1"/>
    <property type="molecule type" value="Genomic_DNA"/>
</dbReference>
<gene>
    <name evidence="3" type="ORF">ILUMI_00029</name>
</gene>
<evidence type="ECO:0000256" key="1">
    <source>
        <dbReference type="ARBA" id="ARBA00022614"/>
    </source>
</evidence>
<dbReference type="SMART" id="SM00364">
    <property type="entry name" value="LRR_BAC"/>
    <property type="match status" value="4"/>
</dbReference>
<dbReference type="Pfam" id="PF13855">
    <property type="entry name" value="LRR_8"/>
    <property type="match status" value="3"/>
</dbReference>
<comment type="caution">
    <text evidence="3">The sequence shown here is derived from an EMBL/GenBank/DDBJ whole genome shotgun (WGS) entry which is preliminary data.</text>
</comment>
<dbReference type="OrthoDB" id="6745529at2759"/>
<evidence type="ECO:0008006" key="5">
    <source>
        <dbReference type="Google" id="ProtNLM"/>
    </source>
</evidence>
<keyword evidence="2" id="KW-0677">Repeat</keyword>
<dbReference type="PROSITE" id="PS51450">
    <property type="entry name" value="LRR"/>
    <property type="match status" value="9"/>
</dbReference>
<proteinExistence type="predicted"/>
<dbReference type="PANTHER" id="PTHR24369:SF213">
    <property type="entry name" value="INSULIN LIKE GROWTH FACTOR BINDING PROTEIN ACID LABILE SUBUNIT"/>
    <property type="match status" value="1"/>
</dbReference>
<protein>
    <recommendedName>
        <fullName evidence="5">Chaoptin</fullName>
    </recommendedName>
</protein>
<dbReference type="SUPFAM" id="SSF52058">
    <property type="entry name" value="L domain-like"/>
    <property type="match status" value="1"/>
</dbReference>
<keyword evidence="4" id="KW-1185">Reference proteome</keyword>
<keyword evidence="1" id="KW-0433">Leucine-rich repeat</keyword>
<dbReference type="PANTHER" id="PTHR24369">
    <property type="entry name" value="ANTIGEN BSP, PUTATIVE-RELATED"/>
    <property type="match status" value="1"/>
</dbReference>
<dbReference type="PRINTS" id="PR00019">
    <property type="entry name" value="LEURICHRPT"/>
</dbReference>
<dbReference type="Proteomes" id="UP000801492">
    <property type="component" value="Unassembled WGS sequence"/>
</dbReference>
<name>A0A8K0GN10_IGNLU</name>
<dbReference type="InterPro" id="IPR050541">
    <property type="entry name" value="LRR_TM_domain-containing"/>
</dbReference>
<evidence type="ECO:0000313" key="3">
    <source>
        <dbReference type="EMBL" id="KAF2906149.1"/>
    </source>
</evidence>
<organism evidence="3 4">
    <name type="scientific">Ignelater luminosus</name>
    <name type="common">Cucubano</name>
    <name type="synonym">Pyrophorus luminosus</name>
    <dbReference type="NCBI Taxonomy" id="2038154"/>
    <lineage>
        <taxon>Eukaryota</taxon>
        <taxon>Metazoa</taxon>
        <taxon>Ecdysozoa</taxon>
        <taxon>Arthropoda</taxon>
        <taxon>Hexapoda</taxon>
        <taxon>Insecta</taxon>
        <taxon>Pterygota</taxon>
        <taxon>Neoptera</taxon>
        <taxon>Endopterygota</taxon>
        <taxon>Coleoptera</taxon>
        <taxon>Polyphaga</taxon>
        <taxon>Elateriformia</taxon>
        <taxon>Elateroidea</taxon>
        <taxon>Elateridae</taxon>
        <taxon>Agrypninae</taxon>
        <taxon>Pyrophorini</taxon>
        <taxon>Ignelater</taxon>
    </lineage>
</organism>
<dbReference type="InterPro" id="IPR032675">
    <property type="entry name" value="LRR_dom_sf"/>
</dbReference>
<dbReference type="SMART" id="SM00369">
    <property type="entry name" value="LRR_TYP"/>
    <property type="match status" value="15"/>
</dbReference>
<sequence length="650" mass="74571">MTGLKILNASHNQITKIPKNSFPKLYELHTIDLSYNNLSDIFNSVFQTLFSLRMLDLSHNSLETLKPSTFGAVPTLLELDLSYNQLRDIARSALTRLASMRNLIVKGNNLETLFQLPISVSHLDLSNNWIQELPPKFWPSMNSLLSLDLSYNLLGDNLVQGSFQNLLTLQKLNLNYNGITKPPWAALSDLTSLQYVYMEGNEITQLPRSAFGRLPVVFELNLAHNTLNNVSVRAFEGLLQLLVLNMTNNSIKHIPNGAFQGLVSLRYLDLSHNNIEKIDNKTHGLLDDCLSLEKVNLSYNKISFITRKTFPSNPYIPYKLNEIDLSYNSMPLITFDLVFGTAKLEKLNLSHNSITDIRRYVLGNLTRLKSLDLSYNTLEDLTSDKEVFILPSNLSELYLANNQLRTLPWNELKKPANISLLDLRNNNFDSFGQQLISMVNNKTAIYFEGNALNCDCFVRPLKRYFDNQLELKQFYRDIKCRSPPYLLGENLYEIPDDRLNCAVNVNFTRLIQQEPGEYDITNDLKIREFTIKKTILKIAWGVVKNDDIADPFVVIRDIKNPQNTIFSRTLPYFKRKLEVDIVKENITHLKNSKRGEYEICILARNSKASVRSLYKDQCKDISDQVTAGVSRFEMNVVISVMFAFLISRYL</sequence>
<reference evidence="3" key="1">
    <citation type="submission" date="2019-08" db="EMBL/GenBank/DDBJ databases">
        <title>The genome of the North American firefly Photinus pyralis.</title>
        <authorList>
            <consortium name="Photinus pyralis genome working group"/>
            <person name="Fallon T.R."/>
            <person name="Sander Lower S.E."/>
            <person name="Weng J.-K."/>
        </authorList>
    </citation>
    <scope>NUCLEOTIDE SEQUENCE</scope>
    <source>
        <strain evidence="3">TRF0915ILg1</strain>
        <tissue evidence="3">Whole body</tissue>
    </source>
</reference>
<evidence type="ECO:0000313" key="4">
    <source>
        <dbReference type="Proteomes" id="UP000801492"/>
    </source>
</evidence>
<dbReference type="AlphaFoldDB" id="A0A8K0GN10"/>
<accession>A0A8K0GN10</accession>
<dbReference type="InterPro" id="IPR001611">
    <property type="entry name" value="Leu-rich_rpt"/>
</dbReference>
<dbReference type="SMART" id="SM00365">
    <property type="entry name" value="LRR_SD22"/>
    <property type="match status" value="4"/>
</dbReference>
<dbReference type="Gene3D" id="3.80.10.10">
    <property type="entry name" value="Ribonuclease Inhibitor"/>
    <property type="match status" value="5"/>
</dbReference>
<dbReference type="SUPFAM" id="SSF52047">
    <property type="entry name" value="RNI-like"/>
    <property type="match status" value="1"/>
</dbReference>
<dbReference type="GO" id="GO:0005886">
    <property type="term" value="C:plasma membrane"/>
    <property type="evidence" value="ECO:0007669"/>
    <property type="project" value="TreeGrafter"/>
</dbReference>